<protein>
    <submittedName>
        <fullName evidence="1">Uncharacterized protein</fullName>
    </submittedName>
</protein>
<sequence length="51" mass="5869">MYPQLQLHELLKLELPNWQALNASGHCCVLLSKVLVLSIRKVPPFISKRDQ</sequence>
<evidence type="ECO:0000313" key="1">
    <source>
        <dbReference type="EMBL" id="JAE15749.1"/>
    </source>
</evidence>
<name>A0A0A9FX05_ARUDO</name>
<organism evidence="1">
    <name type="scientific">Arundo donax</name>
    <name type="common">Giant reed</name>
    <name type="synonym">Donax arundinaceus</name>
    <dbReference type="NCBI Taxonomy" id="35708"/>
    <lineage>
        <taxon>Eukaryota</taxon>
        <taxon>Viridiplantae</taxon>
        <taxon>Streptophyta</taxon>
        <taxon>Embryophyta</taxon>
        <taxon>Tracheophyta</taxon>
        <taxon>Spermatophyta</taxon>
        <taxon>Magnoliopsida</taxon>
        <taxon>Liliopsida</taxon>
        <taxon>Poales</taxon>
        <taxon>Poaceae</taxon>
        <taxon>PACMAD clade</taxon>
        <taxon>Arundinoideae</taxon>
        <taxon>Arundineae</taxon>
        <taxon>Arundo</taxon>
    </lineage>
</organism>
<dbReference type="EMBL" id="GBRH01182147">
    <property type="protein sequence ID" value="JAE15749.1"/>
    <property type="molecule type" value="Transcribed_RNA"/>
</dbReference>
<reference evidence="1" key="2">
    <citation type="journal article" date="2015" name="Data Brief">
        <title>Shoot transcriptome of the giant reed, Arundo donax.</title>
        <authorList>
            <person name="Barrero R.A."/>
            <person name="Guerrero F.D."/>
            <person name="Moolhuijzen P."/>
            <person name="Goolsby J.A."/>
            <person name="Tidwell J."/>
            <person name="Bellgard S.E."/>
            <person name="Bellgard M.I."/>
        </authorList>
    </citation>
    <scope>NUCLEOTIDE SEQUENCE</scope>
    <source>
        <tissue evidence="1">Shoot tissue taken approximately 20 cm above the soil surface</tissue>
    </source>
</reference>
<reference evidence="1" key="1">
    <citation type="submission" date="2014-09" db="EMBL/GenBank/DDBJ databases">
        <authorList>
            <person name="Magalhaes I.L.F."/>
            <person name="Oliveira U."/>
            <person name="Santos F.R."/>
            <person name="Vidigal T.H.D.A."/>
            <person name="Brescovit A.D."/>
            <person name="Santos A.J."/>
        </authorList>
    </citation>
    <scope>NUCLEOTIDE SEQUENCE</scope>
    <source>
        <tissue evidence="1">Shoot tissue taken approximately 20 cm above the soil surface</tissue>
    </source>
</reference>
<dbReference type="AlphaFoldDB" id="A0A0A9FX05"/>
<proteinExistence type="predicted"/>
<accession>A0A0A9FX05</accession>